<evidence type="ECO:0000256" key="4">
    <source>
        <dbReference type="HAMAP-Rule" id="MF_01970"/>
    </source>
</evidence>
<feature type="binding site" evidence="4">
    <location>
        <position position="104"/>
    </location>
    <ligand>
        <name>pyridoxal 5'-phosphate</name>
        <dbReference type="ChEBI" id="CHEBI:597326"/>
    </ligand>
</feature>
<dbReference type="GO" id="GO:0019441">
    <property type="term" value="P:L-tryptophan catabolic process to kynurenine"/>
    <property type="evidence" value="ECO:0007669"/>
    <property type="project" value="TreeGrafter"/>
</dbReference>
<dbReference type="InterPro" id="IPR015421">
    <property type="entry name" value="PyrdxlP-dep_Trfase_major"/>
</dbReference>
<keyword evidence="8" id="KW-1185">Reference proteome</keyword>
<feature type="binding site" evidence="4">
    <location>
        <position position="105"/>
    </location>
    <ligand>
        <name>pyridoxal 5'-phosphate</name>
        <dbReference type="ChEBI" id="CHEBI:597326"/>
    </ligand>
</feature>
<keyword evidence="2 4" id="KW-0378">Hydrolase</keyword>
<dbReference type="Gene3D" id="3.90.1150.10">
    <property type="entry name" value="Aspartate Aminotransferase, domain 1"/>
    <property type="match status" value="1"/>
</dbReference>
<dbReference type="Gene3D" id="3.40.640.10">
    <property type="entry name" value="Type I PLP-dependent aspartate aminotransferase-like (Major domain)"/>
    <property type="match status" value="1"/>
</dbReference>
<dbReference type="UniPathway" id="UPA00334">
    <property type="reaction ID" value="UER00455"/>
</dbReference>
<reference evidence="7 8" key="1">
    <citation type="submission" date="2019-08" db="EMBL/GenBank/DDBJ databases">
        <title>Whole genome sequencing of chitin degrading bacteria Chitinophaga pinensis YS16.</title>
        <authorList>
            <person name="Singh R.P."/>
            <person name="Manchanda G."/>
            <person name="Maurya I.K."/>
            <person name="Joshi N.K."/>
            <person name="Srivastava A.K."/>
        </authorList>
    </citation>
    <scope>NUCLEOTIDE SEQUENCE [LARGE SCALE GENOMIC DNA]</scope>
    <source>
        <strain evidence="7 8">YS-16</strain>
    </source>
</reference>
<evidence type="ECO:0000256" key="3">
    <source>
        <dbReference type="ARBA" id="ARBA00022898"/>
    </source>
</evidence>
<keyword evidence="1 4" id="KW-0662">Pyridine nucleotide biosynthesis</keyword>
<dbReference type="GO" id="GO:0043420">
    <property type="term" value="P:anthranilate metabolic process"/>
    <property type="evidence" value="ECO:0007669"/>
    <property type="project" value="TreeGrafter"/>
</dbReference>
<dbReference type="Pfam" id="PF22580">
    <property type="entry name" value="KYNU_C"/>
    <property type="match status" value="1"/>
</dbReference>
<evidence type="ECO:0000313" key="7">
    <source>
        <dbReference type="EMBL" id="TWW00571.1"/>
    </source>
</evidence>
<dbReference type="AlphaFoldDB" id="A0A5C6LTH2"/>
<dbReference type="FunFam" id="3.40.640.10:FF:000031">
    <property type="entry name" value="Kynureninase"/>
    <property type="match status" value="1"/>
</dbReference>
<feature type="binding site" evidence="4">
    <location>
        <position position="242"/>
    </location>
    <ligand>
        <name>pyridoxal 5'-phosphate</name>
        <dbReference type="ChEBI" id="CHEBI:597326"/>
    </ligand>
</feature>
<comment type="catalytic activity">
    <reaction evidence="4 6">
        <text>L-kynurenine + H2O = anthranilate + L-alanine + H(+)</text>
        <dbReference type="Rhea" id="RHEA:16813"/>
        <dbReference type="ChEBI" id="CHEBI:15377"/>
        <dbReference type="ChEBI" id="CHEBI:15378"/>
        <dbReference type="ChEBI" id="CHEBI:16567"/>
        <dbReference type="ChEBI" id="CHEBI:57959"/>
        <dbReference type="ChEBI" id="CHEBI:57972"/>
        <dbReference type="EC" id="3.7.1.3"/>
    </reaction>
</comment>
<evidence type="ECO:0000256" key="1">
    <source>
        <dbReference type="ARBA" id="ARBA00022642"/>
    </source>
</evidence>
<comment type="subunit">
    <text evidence="4 6">Homodimer.</text>
</comment>
<dbReference type="Proteomes" id="UP000318815">
    <property type="component" value="Unassembled WGS sequence"/>
</dbReference>
<feature type="binding site" evidence="4">
    <location>
        <position position="217"/>
    </location>
    <ligand>
        <name>pyridoxal 5'-phosphate</name>
        <dbReference type="ChEBI" id="CHEBI:597326"/>
    </ligand>
</feature>
<feature type="binding site" evidence="4">
    <location>
        <position position="220"/>
    </location>
    <ligand>
        <name>pyridoxal 5'-phosphate</name>
        <dbReference type="ChEBI" id="CHEBI:597326"/>
    </ligand>
</feature>
<comment type="function">
    <text evidence="4 6">Catalyzes the cleavage of L-kynurenine (L-Kyn) and L-3-hydroxykynurenine (L-3OHKyn) into anthranilic acid (AA) and 3-hydroxyanthranilic acid (3-OHAA), respectively.</text>
</comment>
<dbReference type="RefSeq" id="WP_146305159.1">
    <property type="nucleotide sequence ID" value="NZ_VOHS01000008.1"/>
</dbReference>
<dbReference type="PIRSF" id="PIRSF038800">
    <property type="entry name" value="KYNU"/>
    <property type="match status" value="1"/>
</dbReference>
<sequence>MFELSRRFAEEQDQSDPLKTYREQFYFPQRNGKDAIYFCGNSLGLQPKNVKPAIEQELNDWKNHAVEGYWNAENPWLYYQQYCSKPLTKIVGASQEELTVMNTLTVNLHLLLMSFYQPTKQRFKVLMEAGAFPSDQYALETQVRLHGFDPAEAIIEVAPRPGEHLIREEDIFEIIEKESSSLAIILLGGINYYTGQLFNMQSITEVAHRVGAVVGFDLAHVVGNVPLNLHDWEVDFAVWCSYKYLNGGPGAVGGAFIHEKHALDTNRQRLGGWWGNEESTRFKMEKGFKPKNRAEGWQISTAQVFNMVALKASLELFESAGMAALRDKSIKLTNYLEFLLKHIENIKFEIITPKNCKERGAQLSLLFHEKGREIQQKMTDAGIIVDWREPGVIRISPAPLYNSYGDVFHFYEIIANIDSNA</sequence>
<dbReference type="SUPFAM" id="SSF53383">
    <property type="entry name" value="PLP-dependent transferases"/>
    <property type="match status" value="1"/>
</dbReference>
<dbReference type="HAMAP" id="MF_01970">
    <property type="entry name" value="Kynureninase"/>
    <property type="match status" value="1"/>
</dbReference>
<comment type="pathway">
    <text evidence="4 6">Cofactor biosynthesis; NAD(+) biosynthesis; quinolinate from L-kynurenine: step 2/3.</text>
</comment>
<dbReference type="GO" id="GO:0097053">
    <property type="term" value="P:L-kynurenine catabolic process"/>
    <property type="evidence" value="ECO:0007669"/>
    <property type="project" value="UniProtKB-UniRule"/>
</dbReference>
<evidence type="ECO:0000256" key="6">
    <source>
        <dbReference type="PIRNR" id="PIRNR038800"/>
    </source>
</evidence>
<comment type="cofactor">
    <cofactor evidence="4 6">
        <name>pyridoxal 5'-phosphate</name>
        <dbReference type="ChEBI" id="CHEBI:597326"/>
    </cofactor>
</comment>
<dbReference type="GO" id="GO:0009435">
    <property type="term" value="P:NAD+ biosynthetic process"/>
    <property type="evidence" value="ECO:0007669"/>
    <property type="project" value="UniProtKB-UniRule"/>
</dbReference>
<dbReference type="PANTHER" id="PTHR14084:SF0">
    <property type="entry name" value="KYNURENINASE"/>
    <property type="match status" value="1"/>
</dbReference>
<feature type="binding site" evidence="4">
    <location>
        <begin position="132"/>
        <end position="135"/>
    </location>
    <ligand>
        <name>pyridoxal 5'-phosphate</name>
        <dbReference type="ChEBI" id="CHEBI:597326"/>
    </ligand>
</feature>
<dbReference type="GO" id="GO:0030170">
    <property type="term" value="F:pyridoxal phosphate binding"/>
    <property type="evidence" value="ECO:0007669"/>
    <property type="project" value="UniProtKB-UniRule"/>
</dbReference>
<dbReference type="EMBL" id="VOHS01000008">
    <property type="protein sequence ID" value="TWW00571.1"/>
    <property type="molecule type" value="Genomic_DNA"/>
</dbReference>
<evidence type="ECO:0000313" key="8">
    <source>
        <dbReference type="Proteomes" id="UP000318815"/>
    </source>
</evidence>
<gene>
    <name evidence="4 7" type="primary">kynU</name>
    <name evidence="7" type="ORF">FEF09_11035</name>
</gene>
<comment type="similarity">
    <text evidence="4 6">Belongs to the kynureninase family.</text>
</comment>
<comment type="caution">
    <text evidence="7">The sequence shown here is derived from an EMBL/GenBank/DDBJ whole genome shotgun (WGS) entry which is preliminary data.</text>
</comment>
<dbReference type="InterPro" id="IPR010111">
    <property type="entry name" value="Kynureninase"/>
</dbReference>
<dbReference type="InterPro" id="IPR015424">
    <property type="entry name" value="PyrdxlP-dep_Trfase"/>
</dbReference>
<comment type="caution">
    <text evidence="4">Lacks conserved residue(s) required for the propagation of feature annotation.</text>
</comment>
<feature type="binding site" evidence="4">
    <location>
        <position position="301"/>
    </location>
    <ligand>
        <name>pyridoxal 5'-phosphate</name>
        <dbReference type="ChEBI" id="CHEBI:597326"/>
    </ligand>
</feature>
<dbReference type="NCBIfam" id="TIGR01814">
    <property type="entry name" value="kynureninase"/>
    <property type="match status" value="1"/>
</dbReference>
<name>A0A5C6LTH2_9BACT</name>
<accession>A0A5C6LTH2</accession>
<dbReference type="EC" id="3.7.1.3" evidence="4 5"/>
<evidence type="ECO:0000256" key="5">
    <source>
        <dbReference type="NCBIfam" id="TIGR01814"/>
    </source>
</evidence>
<protein>
    <recommendedName>
        <fullName evidence="4 5">Kynureninase</fullName>
        <ecNumber evidence="4 5">3.7.1.3</ecNumber>
    </recommendedName>
    <alternativeName>
        <fullName evidence="4">L-kynurenine hydrolase</fullName>
    </alternativeName>
</protein>
<evidence type="ECO:0000256" key="2">
    <source>
        <dbReference type="ARBA" id="ARBA00022801"/>
    </source>
</evidence>
<dbReference type="GO" id="GO:0030429">
    <property type="term" value="F:kynureninase activity"/>
    <property type="evidence" value="ECO:0007669"/>
    <property type="project" value="UniProtKB-UniRule"/>
</dbReference>
<comment type="pathway">
    <text evidence="4 6">Amino-acid degradation; L-kynurenine degradation; L-alanine and anthranilate from L-kynurenine: step 1/1.</text>
</comment>
<dbReference type="GO" id="GO:0019805">
    <property type="term" value="P:quinolinate biosynthetic process"/>
    <property type="evidence" value="ECO:0007669"/>
    <property type="project" value="UniProtKB-UniRule"/>
</dbReference>
<keyword evidence="3 4" id="KW-0663">Pyridoxal phosphate</keyword>
<proteinExistence type="inferred from homology"/>
<dbReference type="PANTHER" id="PTHR14084">
    <property type="entry name" value="KYNURENINASE"/>
    <property type="match status" value="1"/>
</dbReference>
<dbReference type="OrthoDB" id="9812626at2"/>
<feature type="binding site" evidence="4">
    <location>
        <position position="273"/>
    </location>
    <ligand>
        <name>pyridoxal 5'-phosphate</name>
        <dbReference type="ChEBI" id="CHEBI:597326"/>
    </ligand>
</feature>
<comment type="catalytic activity">
    <reaction evidence="6">
        <text>3-hydroxy-L-kynurenine + H2O = 3-hydroxyanthranilate + L-alanine + H(+)</text>
        <dbReference type="Rhea" id="RHEA:25143"/>
        <dbReference type="ChEBI" id="CHEBI:15377"/>
        <dbReference type="ChEBI" id="CHEBI:15378"/>
        <dbReference type="ChEBI" id="CHEBI:36559"/>
        <dbReference type="ChEBI" id="CHEBI:57972"/>
        <dbReference type="ChEBI" id="CHEBI:58125"/>
        <dbReference type="EC" id="3.7.1.3"/>
    </reaction>
</comment>
<dbReference type="UniPathway" id="UPA00253">
    <property type="reaction ID" value="UER00329"/>
</dbReference>
<organism evidence="7 8">
    <name type="scientific">Chitinophaga pinensis</name>
    <dbReference type="NCBI Taxonomy" id="79329"/>
    <lineage>
        <taxon>Bacteria</taxon>
        <taxon>Pseudomonadati</taxon>
        <taxon>Bacteroidota</taxon>
        <taxon>Chitinophagia</taxon>
        <taxon>Chitinophagales</taxon>
        <taxon>Chitinophagaceae</taxon>
        <taxon>Chitinophaga</taxon>
    </lineage>
</organism>
<dbReference type="GO" id="GO:0005737">
    <property type="term" value="C:cytoplasm"/>
    <property type="evidence" value="ECO:0007669"/>
    <property type="project" value="UniProtKB-UniRule"/>
</dbReference>
<dbReference type="InterPro" id="IPR015422">
    <property type="entry name" value="PyrdxlP-dep_Trfase_small"/>
</dbReference>
<feature type="modified residue" description="N6-(pyridoxal phosphate)lysine" evidence="4">
    <location>
        <position position="243"/>
    </location>
</feature>